<organism evidence="5 6">
    <name type="scientific">Scytalidium lignicola</name>
    <name type="common">Hyphomycete</name>
    <dbReference type="NCBI Taxonomy" id="5539"/>
    <lineage>
        <taxon>Eukaryota</taxon>
        <taxon>Fungi</taxon>
        <taxon>Dikarya</taxon>
        <taxon>Ascomycota</taxon>
        <taxon>Pezizomycotina</taxon>
        <taxon>Leotiomycetes</taxon>
        <taxon>Leotiomycetes incertae sedis</taxon>
        <taxon>Scytalidium</taxon>
    </lineage>
</organism>
<comment type="caution">
    <text evidence="5">The sequence shown here is derived from an EMBL/GenBank/DDBJ whole genome shotgun (WGS) entry which is preliminary data.</text>
</comment>
<gene>
    <name evidence="5" type="ORF">B7463_g12412</name>
</gene>
<feature type="chain" id="PRO_5017611438" evidence="2">
    <location>
        <begin position="20"/>
        <end position="260"/>
    </location>
</feature>
<feature type="non-terminal residue" evidence="5">
    <location>
        <position position="1"/>
    </location>
</feature>
<dbReference type="InterPro" id="IPR008659">
    <property type="entry name" value="Kre9/Knh1_C"/>
</dbReference>
<dbReference type="InterPro" id="IPR018466">
    <property type="entry name" value="Kre9/Knh1-like_N"/>
</dbReference>
<protein>
    <submittedName>
        <fullName evidence="5">Uncharacterized protein</fullName>
    </submittedName>
</protein>
<evidence type="ECO:0000259" key="4">
    <source>
        <dbReference type="Pfam" id="PF10342"/>
    </source>
</evidence>
<evidence type="ECO:0000256" key="1">
    <source>
        <dbReference type="ARBA" id="ARBA00022729"/>
    </source>
</evidence>
<dbReference type="GO" id="GO:0031505">
    <property type="term" value="P:fungal-type cell wall organization"/>
    <property type="evidence" value="ECO:0007669"/>
    <property type="project" value="TreeGrafter"/>
</dbReference>
<dbReference type="OMA" id="PEAFAIN"/>
<dbReference type="InterPro" id="IPR045328">
    <property type="entry name" value="Kre9/Knh1"/>
</dbReference>
<sequence length="260" mass="26957">MWFSRFSLLVLASLPLAIADVSFTLPAAGTSLPGGTAFTVNWQDSNNPPLISALTSYQLFLYSGSNDSPQQLYSLGQGTFTGGNSFTATVPVGVGGTGSDAYFLGMVSTATAGGTITNFSNRFTLTGMTGSFSQAVKDGLATVSGTAGPQTINNLAQAAPAPAPGAADEGVYGTPYNEQLGPTKYAPMQPVPPTAITATNTAPLWPTSSVRLATTFLPIPSVQTTITQAQTFSIASHQNTASPASQPLDDMQKFLNRWKD</sequence>
<evidence type="ECO:0000259" key="3">
    <source>
        <dbReference type="Pfam" id="PF05390"/>
    </source>
</evidence>
<reference evidence="5 6" key="1">
    <citation type="submission" date="2018-05" db="EMBL/GenBank/DDBJ databases">
        <title>Draft genome sequence of Scytalidium lignicola DSM 105466, a ubiquitous saprotrophic fungus.</title>
        <authorList>
            <person name="Buettner E."/>
            <person name="Gebauer A.M."/>
            <person name="Hofrichter M."/>
            <person name="Liers C."/>
            <person name="Kellner H."/>
        </authorList>
    </citation>
    <scope>NUCLEOTIDE SEQUENCE [LARGE SCALE GENOMIC DNA]</scope>
    <source>
        <strain evidence="5 6">DSM 105466</strain>
    </source>
</reference>
<accession>A0A3E2GS45</accession>
<feature type="non-terminal residue" evidence="5">
    <location>
        <position position="260"/>
    </location>
</feature>
<dbReference type="AlphaFoldDB" id="A0A3E2GS45"/>
<feature type="domain" description="Yeast cell wall synthesis Kre9/Knh1-like N-terminal" evidence="4">
    <location>
        <begin position="26"/>
        <end position="125"/>
    </location>
</feature>
<dbReference type="Pfam" id="PF10342">
    <property type="entry name" value="Kre9_KNH"/>
    <property type="match status" value="1"/>
</dbReference>
<keyword evidence="6" id="KW-1185">Reference proteome</keyword>
<keyword evidence="1 2" id="KW-0732">Signal</keyword>
<proteinExistence type="predicted"/>
<evidence type="ECO:0000313" key="5">
    <source>
        <dbReference type="EMBL" id="RFU23929.1"/>
    </source>
</evidence>
<dbReference type="EMBL" id="NCSJ02000558">
    <property type="protein sequence ID" value="RFU23929.1"/>
    <property type="molecule type" value="Genomic_DNA"/>
</dbReference>
<feature type="domain" description="Yeast cell wall synthesis Kre9/Knh1 C-terminal" evidence="3">
    <location>
        <begin position="172"/>
        <end position="249"/>
    </location>
</feature>
<dbReference type="GO" id="GO:0005576">
    <property type="term" value="C:extracellular region"/>
    <property type="evidence" value="ECO:0007669"/>
    <property type="project" value="TreeGrafter"/>
</dbReference>
<evidence type="ECO:0000256" key="2">
    <source>
        <dbReference type="SAM" id="SignalP"/>
    </source>
</evidence>
<dbReference type="PANTHER" id="PTHR28154">
    <property type="entry name" value="CELL WALL SYNTHESIS PROTEIN KNH1-RELATED"/>
    <property type="match status" value="1"/>
</dbReference>
<name>A0A3E2GS45_SCYLI</name>
<dbReference type="GO" id="GO:0042546">
    <property type="term" value="P:cell wall biogenesis"/>
    <property type="evidence" value="ECO:0007669"/>
    <property type="project" value="InterPro"/>
</dbReference>
<dbReference type="Pfam" id="PF05390">
    <property type="entry name" value="Kre9_KNH1_C"/>
    <property type="match status" value="1"/>
</dbReference>
<dbReference type="Proteomes" id="UP000258309">
    <property type="component" value="Unassembled WGS sequence"/>
</dbReference>
<dbReference type="GO" id="GO:0006078">
    <property type="term" value="P:(1-&gt;6)-beta-D-glucan biosynthetic process"/>
    <property type="evidence" value="ECO:0007669"/>
    <property type="project" value="InterPro"/>
</dbReference>
<dbReference type="OrthoDB" id="2432613at2759"/>
<evidence type="ECO:0000313" key="6">
    <source>
        <dbReference type="Proteomes" id="UP000258309"/>
    </source>
</evidence>
<dbReference type="PANTHER" id="PTHR28154:SF1">
    <property type="entry name" value="CELL WALL SYNTHESIS PROTEIN KNH1-RELATED"/>
    <property type="match status" value="1"/>
</dbReference>
<feature type="signal peptide" evidence="2">
    <location>
        <begin position="1"/>
        <end position="19"/>
    </location>
</feature>
<dbReference type="STRING" id="5539.A0A3E2GS45"/>